<keyword evidence="4 9" id="KW-0509">mRNA transport</keyword>
<comment type="function">
    <text evidence="9">Functions as a component of the nuclear pore complex (NPC).</text>
</comment>
<comment type="subunit">
    <text evidence="9">Component of the nuclear pore complex (NPC).</text>
</comment>
<dbReference type="GO" id="GO:0006406">
    <property type="term" value="P:mRNA export from nucleus"/>
    <property type="evidence" value="ECO:0007669"/>
    <property type="project" value="TreeGrafter"/>
</dbReference>
<evidence type="ECO:0000256" key="5">
    <source>
        <dbReference type="ARBA" id="ARBA00022927"/>
    </source>
</evidence>
<dbReference type="GO" id="GO:0031965">
    <property type="term" value="C:nuclear membrane"/>
    <property type="evidence" value="ECO:0007669"/>
    <property type="project" value="UniProtKB-UniRule"/>
</dbReference>
<dbReference type="Proteomes" id="UP000196158">
    <property type="component" value="Unassembled WGS sequence"/>
</dbReference>
<dbReference type="STRING" id="1789683.A0A1X7R6T4"/>
<dbReference type="Gene3D" id="2.20.25.500">
    <property type="match status" value="1"/>
</dbReference>
<comment type="similarity">
    <text evidence="2 9">Belongs to the nucleoporin Nup85 family.</text>
</comment>
<evidence type="ECO:0000256" key="2">
    <source>
        <dbReference type="ARBA" id="ARBA00005573"/>
    </source>
</evidence>
<proteinExistence type="inferred from homology"/>
<dbReference type="GO" id="GO:0031080">
    <property type="term" value="C:nuclear pore outer ring"/>
    <property type="evidence" value="ECO:0007669"/>
    <property type="project" value="TreeGrafter"/>
</dbReference>
<keyword evidence="3 9" id="KW-0813">Transport</keyword>
<evidence type="ECO:0000256" key="7">
    <source>
        <dbReference type="ARBA" id="ARBA00023132"/>
    </source>
</evidence>
<dbReference type="EMBL" id="FXLY01000007">
    <property type="protein sequence ID" value="SMN21179.1"/>
    <property type="molecule type" value="Genomic_DNA"/>
</dbReference>
<comment type="subcellular location">
    <subcellularLocation>
        <location evidence="1 9">Nucleus</location>
        <location evidence="1 9">Nuclear pore complex</location>
    </subcellularLocation>
</comment>
<keyword evidence="9" id="KW-0472">Membrane</keyword>
<accession>A0A1X7R6T4</accession>
<dbReference type="GO" id="GO:0045893">
    <property type="term" value="P:positive regulation of DNA-templated transcription"/>
    <property type="evidence" value="ECO:0007669"/>
    <property type="project" value="TreeGrafter"/>
</dbReference>
<sequence length="769" mass="88319">MINQDSTMDQDSNGLLMDVDNMDFLDGLDNGSVNTKNENSDDSLDESLSINGSEEELYQRDSITGELVMNLTKKYDLPLKKGDNGKLKFKLSNLGAYNLAYVTGKENEKLYPVSIPNMDNNKQYYKYITKSFQIYQELGEHRSYDIPTIGVINSTYQKEHIASVNLAMEAIFSELEYFLNEIKDEKISIDRYMNLEDSMIILQCLKAIHFTLDTPDEEKKRENFIIGLIEWVNRSDGEPNSDYISRVFSTDNLEKPVFQTNLFWTLLNQLLLRGLFEQAIGCIEKSRILAILKDICQVSYNALSDLIALLNRYPVDSDESFREWKAMVLELSQTFSNSETNVSGELRDYIEDTLLLVSGDRFKILNYSKTWYESFCGFILYYIPTLELADEYLKLSVERNAIDITSNWEECCASIIKGNIYSIFPVLESLDNCTATFTAAICEAKGLLGNLYANEDEDIDLMSQHEDDNVLSDLLSQKNGIAYYMIYNFAFELCSYDNKDLWPVAIGLITFVPVVNSSTKRMTISELLQHYPYQTNDDIEWLLSVCAQWKLPYVIKSLFTKLGNSMMYEGKTIEAITNFSRASRFDLVKQYSWTLFEASIITGKPLEDEVLTAIVQGNENTLGETGIVTQDILNSLVTNAMKQTLSPYAVLFRFYKEVEEQNWSIALELLIELITFKHLPDHYLVLLITKFLYPIFLQDNSKLISESKVIDIIEAIELKWDSNNEKSQNSFDVVLEADKTLEKTLGDSLDDALREIRSKLNYKLCQEFM</sequence>
<name>A0A1X7R6T4_9SACH</name>
<keyword evidence="8 9" id="KW-0539">Nucleus</keyword>
<gene>
    <name evidence="10" type="ORF">KASA_0L02189G</name>
</gene>
<keyword evidence="11" id="KW-1185">Reference proteome</keyword>
<evidence type="ECO:0000256" key="8">
    <source>
        <dbReference type="ARBA" id="ARBA00023242"/>
    </source>
</evidence>
<dbReference type="InterPro" id="IPR011502">
    <property type="entry name" value="Nucleoporin_Nup85"/>
</dbReference>
<organism evidence="10 11">
    <name type="scientific">Maudiozyma saulgeensis</name>
    <dbReference type="NCBI Taxonomy" id="1789683"/>
    <lineage>
        <taxon>Eukaryota</taxon>
        <taxon>Fungi</taxon>
        <taxon>Dikarya</taxon>
        <taxon>Ascomycota</taxon>
        <taxon>Saccharomycotina</taxon>
        <taxon>Saccharomycetes</taxon>
        <taxon>Saccharomycetales</taxon>
        <taxon>Saccharomycetaceae</taxon>
        <taxon>Maudiozyma</taxon>
    </lineage>
</organism>
<evidence type="ECO:0000256" key="3">
    <source>
        <dbReference type="ARBA" id="ARBA00022448"/>
    </source>
</evidence>
<dbReference type="PANTHER" id="PTHR13373:SF21">
    <property type="entry name" value="NUCLEAR PORE COMPLEX PROTEIN NUP85"/>
    <property type="match status" value="1"/>
</dbReference>
<evidence type="ECO:0000256" key="1">
    <source>
        <dbReference type="ARBA" id="ARBA00004567"/>
    </source>
</evidence>
<dbReference type="GO" id="GO:0017056">
    <property type="term" value="F:structural constituent of nuclear pore"/>
    <property type="evidence" value="ECO:0007669"/>
    <property type="project" value="TreeGrafter"/>
</dbReference>
<dbReference type="AlphaFoldDB" id="A0A1X7R6T4"/>
<dbReference type="Pfam" id="PF07575">
    <property type="entry name" value="Nucleopor_Nup85"/>
    <property type="match status" value="1"/>
</dbReference>
<protein>
    <recommendedName>
        <fullName evidence="9">Nuclear pore complex protein Nup85</fullName>
    </recommendedName>
</protein>
<keyword evidence="6 9" id="KW-0811">Translocation</keyword>
<keyword evidence="7 9" id="KW-0906">Nuclear pore complex</keyword>
<evidence type="ECO:0000256" key="6">
    <source>
        <dbReference type="ARBA" id="ARBA00023010"/>
    </source>
</evidence>
<reference evidence="10 11" key="1">
    <citation type="submission" date="2017-04" db="EMBL/GenBank/DDBJ databases">
        <authorList>
            <person name="Afonso C.L."/>
            <person name="Miller P.J."/>
            <person name="Scott M.A."/>
            <person name="Spackman E."/>
            <person name="Goraichik I."/>
            <person name="Dimitrov K.M."/>
            <person name="Suarez D.L."/>
            <person name="Swayne D.E."/>
        </authorList>
    </citation>
    <scope>NUCLEOTIDE SEQUENCE [LARGE SCALE GENOMIC DNA]</scope>
</reference>
<dbReference type="OrthoDB" id="17644at2759"/>
<dbReference type="GO" id="GO:0006606">
    <property type="term" value="P:protein import into nucleus"/>
    <property type="evidence" value="ECO:0007669"/>
    <property type="project" value="TreeGrafter"/>
</dbReference>
<keyword evidence="5 9" id="KW-0653">Protein transport</keyword>
<evidence type="ECO:0000256" key="4">
    <source>
        <dbReference type="ARBA" id="ARBA00022816"/>
    </source>
</evidence>
<evidence type="ECO:0000313" key="10">
    <source>
        <dbReference type="EMBL" id="SMN21179.1"/>
    </source>
</evidence>
<evidence type="ECO:0000313" key="11">
    <source>
        <dbReference type="Proteomes" id="UP000196158"/>
    </source>
</evidence>
<dbReference type="PANTHER" id="PTHR13373">
    <property type="entry name" value="FROUNT PROTEIN-RELATED"/>
    <property type="match status" value="1"/>
</dbReference>
<evidence type="ECO:0000256" key="9">
    <source>
        <dbReference type="RuleBase" id="RU365073"/>
    </source>
</evidence>